<evidence type="ECO:0000313" key="3">
    <source>
        <dbReference type="Proteomes" id="UP000304900"/>
    </source>
</evidence>
<dbReference type="GO" id="GO:0003677">
    <property type="term" value="F:DNA binding"/>
    <property type="evidence" value="ECO:0007669"/>
    <property type="project" value="InterPro"/>
</dbReference>
<dbReference type="NCBIfam" id="NF033573">
    <property type="entry name" value="transpos_IS200"/>
    <property type="match status" value="1"/>
</dbReference>
<dbReference type="Pfam" id="PF01797">
    <property type="entry name" value="Y1_Tnp"/>
    <property type="match status" value="1"/>
</dbReference>
<dbReference type="OrthoDB" id="9797997at2"/>
<gene>
    <name evidence="2" type="primary">tnpA</name>
    <name evidence="2" type="ORF">FDK13_05045</name>
</gene>
<sequence>MGNTYHQVYVHSVFAVKFRNAVISNAWKKDFIGVIGNLLNETGCKTYIVNGVEDHVHCLFGLNPAISISDVMRSVKAKSSKWVNESRLLQHRFEWQKGFGAFSYSHSQVDTIFKYIQNQEEHHKKRSFSEEYLELLTKFEVEHNKKYLFEDLM</sequence>
<dbReference type="Proteomes" id="UP000304900">
    <property type="component" value="Unassembled WGS sequence"/>
</dbReference>
<evidence type="ECO:0000259" key="1">
    <source>
        <dbReference type="SMART" id="SM01321"/>
    </source>
</evidence>
<dbReference type="PANTHER" id="PTHR33360:SF2">
    <property type="entry name" value="TRANSPOSASE FOR INSERTION SEQUENCE ELEMENT IS200"/>
    <property type="match status" value="1"/>
</dbReference>
<protein>
    <submittedName>
        <fullName evidence="2">IS200/IS605 family transposase</fullName>
    </submittedName>
</protein>
<dbReference type="GO" id="GO:0004803">
    <property type="term" value="F:transposase activity"/>
    <property type="evidence" value="ECO:0007669"/>
    <property type="project" value="InterPro"/>
</dbReference>
<dbReference type="InterPro" id="IPR036515">
    <property type="entry name" value="Transposase_17_sf"/>
</dbReference>
<dbReference type="GO" id="GO:0006313">
    <property type="term" value="P:DNA transposition"/>
    <property type="evidence" value="ECO:0007669"/>
    <property type="project" value="InterPro"/>
</dbReference>
<name>A0A4U6D9C2_9BACT</name>
<dbReference type="RefSeq" id="WP_137338901.1">
    <property type="nucleotide sequence ID" value="NZ_BSQH01000012.1"/>
</dbReference>
<accession>A0A4U6D9C2</accession>
<comment type="caution">
    <text evidence="2">The sequence shown here is derived from an EMBL/GenBank/DDBJ whole genome shotgun (WGS) entry which is preliminary data.</text>
</comment>
<dbReference type="SUPFAM" id="SSF143422">
    <property type="entry name" value="Transposase IS200-like"/>
    <property type="match status" value="1"/>
</dbReference>
<dbReference type="AlphaFoldDB" id="A0A4U6D9C2"/>
<keyword evidence="3" id="KW-1185">Reference proteome</keyword>
<dbReference type="EMBL" id="SZVO01000002">
    <property type="protein sequence ID" value="TKT93225.1"/>
    <property type="molecule type" value="Genomic_DNA"/>
</dbReference>
<reference evidence="2 3" key="1">
    <citation type="submission" date="2019-05" db="EMBL/GenBank/DDBJ databases">
        <title>Dyadobacter AR-3-8 sp. nov., isolated from arctic soil.</title>
        <authorList>
            <person name="Chaudhary D.K."/>
        </authorList>
    </citation>
    <scope>NUCLEOTIDE SEQUENCE [LARGE SCALE GENOMIC DNA]</scope>
    <source>
        <strain evidence="2 3">AR-3-8</strain>
    </source>
</reference>
<dbReference type="SMART" id="SM01321">
    <property type="entry name" value="Y1_Tnp"/>
    <property type="match status" value="1"/>
</dbReference>
<dbReference type="InterPro" id="IPR002686">
    <property type="entry name" value="Transposase_17"/>
</dbReference>
<evidence type="ECO:0000313" key="2">
    <source>
        <dbReference type="EMBL" id="TKT93225.1"/>
    </source>
</evidence>
<dbReference type="Gene3D" id="3.30.70.1290">
    <property type="entry name" value="Transposase IS200-like"/>
    <property type="match status" value="1"/>
</dbReference>
<dbReference type="PANTHER" id="PTHR33360">
    <property type="entry name" value="TRANSPOSASE FOR INSERTION SEQUENCE ELEMENT IS200"/>
    <property type="match status" value="1"/>
</dbReference>
<feature type="domain" description="Transposase IS200-like" evidence="1">
    <location>
        <begin position="5"/>
        <end position="119"/>
    </location>
</feature>
<proteinExistence type="predicted"/>
<organism evidence="2 3">
    <name type="scientific">Dyadobacter frigoris</name>
    <dbReference type="NCBI Taxonomy" id="2576211"/>
    <lineage>
        <taxon>Bacteria</taxon>
        <taxon>Pseudomonadati</taxon>
        <taxon>Bacteroidota</taxon>
        <taxon>Cytophagia</taxon>
        <taxon>Cytophagales</taxon>
        <taxon>Spirosomataceae</taxon>
        <taxon>Dyadobacter</taxon>
    </lineage>
</organism>